<evidence type="ECO:0000256" key="2">
    <source>
        <dbReference type="ARBA" id="ARBA00022793"/>
    </source>
</evidence>
<organism evidence="8 9">
    <name type="scientific">candidate division WWE3 bacterium RIFCSPLOWO2_01_FULL_42_11</name>
    <dbReference type="NCBI Taxonomy" id="1802627"/>
    <lineage>
        <taxon>Bacteria</taxon>
        <taxon>Katanobacteria</taxon>
    </lineage>
</organism>
<keyword evidence="6" id="KW-0472">Membrane</keyword>
<dbReference type="Gene3D" id="3.40.50.720">
    <property type="entry name" value="NAD(P)-binding Rossmann-like Domain"/>
    <property type="match status" value="1"/>
</dbReference>
<comment type="cofactor">
    <cofactor evidence="1">
        <name>NAD(+)</name>
        <dbReference type="ChEBI" id="CHEBI:57540"/>
    </cofactor>
</comment>
<evidence type="ECO:0000256" key="6">
    <source>
        <dbReference type="SAM" id="Phobius"/>
    </source>
</evidence>
<sequence>AKKYHVTALDNLSVGNYRSIRELTDLGNVTFINCDISEAIPATIKEVDLIIHLGATRVNYEDYPDTNLYDLAINGTGTIKLLELAASCQARFVYTSTILLYRSLLEDFAPANLHTHREVKQFGEAYVHHYARDHHLNTCILRLPKVYGPGMNLHTDSPVGSLILNALGQEPLLVRNETNPNYYLYLTDCASGIVQTSLDETQKGIIPLLPESPVTALGVAQILAFLSEGELPIETVETGTPQITSLLPQENFPESPFRPQVSLELGLKKTLEKSRFVTPADEYTVEPPEQDEEQGFQPLKQIREHLEERKRPEYKAVRLGVPESPRKSRITALIFIFLTFVLLAFVLIPLGSLGYHLLAGRSAVLSGGEALKNLDIKSAKINGLEGQVHLLKAEGDLSRLRYLAKLTTLNSEHTSLKRAVGAGIHIAESEVSISSALTPLIEGASAMAPGVQIVGNEQGGFDAQQLSNSLSDAQDAEQKIQLALAEIKSIERTGIPDKIGKDLSYAESQLNLGLTELSLLKKLINALPDLIGLSEDKRYLLLFQNSNELRATGGFIGSYAELSFHSGRLEDLIIDDIYNPDGQLLEKHIAITPPEPIKQILGQPQWFLRDSNWKVSFPQASEDIKRFYLLETGKSLDGVVALDLEIMKGFLEITGPLQISSYNEEVDSDNFFEKIQLHAEAGFIPGSNSKKTFLTGLSEELMTKIFEVKENKLPQLLGVLSKGLVEKHLLLQFDNNDMSDVSGSKNWNGAVSVAPDSDYLYVVDSNLGANKANYYVKRTVSLETEMKDRDGLMGSTLTVRYLHTGTSNNFPGGVYKNYLRVLVPKGSKLIKAMSVNANSDKGADITTQIKELEEAGKTEFATNLEVPTGKAVTIIINYTLPTDLALTTDKNAYSLIVQKQPGTKGDNFTLTFHSPFGRDLVLPQEIERIGDRARFDGPLTTDKVFTFGFK</sequence>
<evidence type="ECO:0000313" key="8">
    <source>
        <dbReference type="EMBL" id="OGC58740.1"/>
    </source>
</evidence>
<proteinExistence type="predicted"/>
<dbReference type="Pfam" id="PF01370">
    <property type="entry name" value="Epimerase"/>
    <property type="match status" value="1"/>
</dbReference>
<protein>
    <recommendedName>
        <fullName evidence="7">NAD-dependent epimerase/dehydratase domain-containing protein</fullName>
    </recommendedName>
</protein>
<dbReference type="SUPFAM" id="SSF51735">
    <property type="entry name" value="NAD(P)-binding Rossmann-fold domains"/>
    <property type="match status" value="1"/>
</dbReference>
<accession>A0A1F4VNW0</accession>
<dbReference type="Pfam" id="PF13196">
    <property type="entry name" value="DUF4012"/>
    <property type="match status" value="1"/>
</dbReference>
<feature type="coiled-coil region" evidence="5">
    <location>
        <begin position="466"/>
        <end position="493"/>
    </location>
</feature>
<dbReference type="GO" id="GO:0070403">
    <property type="term" value="F:NAD+ binding"/>
    <property type="evidence" value="ECO:0007669"/>
    <property type="project" value="InterPro"/>
</dbReference>
<comment type="caution">
    <text evidence="8">The sequence shown here is derived from an EMBL/GenBank/DDBJ whole genome shotgun (WGS) entry which is preliminary data.</text>
</comment>
<evidence type="ECO:0000313" key="9">
    <source>
        <dbReference type="Proteomes" id="UP000178964"/>
    </source>
</evidence>
<dbReference type="InterPro" id="IPR044516">
    <property type="entry name" value="UXS-like"/>
</dbReference>
<name>A0A1F4VNW0_UNCKA</name>
<dbReference type="InterPro" id="IPR025101">
    <property type="entry name" value="DUF4012"/>
</dbReference>
<dbReference type="InterPro" id="IPR036291">
    <property type="entry name" value="NAD(P)-bd_dom_sf"/>
</dbReference>
<keyword evidence="3" id="KW-0520">NAD</keyword>
<feature type="transmembrane region" description="Helical" evidence="6">
    <location>
        <begin position="332"/>
        <end position="358"/>
    </location>
</feature>
<keyword evidence="6" id="KW-0812">Transmembrane</keyword>
<dbReference type="GO" id="GO:0005737">
    <property type="term" value="C:cytoplasm"/>
    <property type="evidence" value="ECO:0007669"/>
    <property type="project" value="TreeGrafter"/>
</dbReference>
<dbReference type="Proteomes" id="UP000178964">
    <property type="component" value="Unassembled WGS sequence"/>
</dbReference>
<feature type="domain" description="NAD-dependent epimerase/dehydratase" evidence="7">
    <location>
        <begin position="2"/>
        <end position="195"/>
    </location>
</feature>
<dbReference type="InterPro" id="IPR001509">
    <property type="entry name" value="Epimerase_deHydtase"/>
</dbReference>
<dbReference type="Gene3D" id="3.90.25.10">
    <property type="entry name" value="UDP-galactose 4-epimerase, domain 1"/>
    <property type="match status" value="1"/>
</dbReference>
<evidence type="ECO:0000256" key="5">
    <source>
        <dbReference type="SAM" id="Coils"/>
    </source>
</evidence>
<evidence type="ECO:0000256" key="4">
    <source>
        <dbReference type="ARBA" id="ARBA00023239"/>
    </source>
</evidence>
<dbReference type="PANTHER" id="PTHR43078:SF6">
    <property type="entry name" value="UDP-GLUCURONIC ACID DECARBOXYLASE 1"/>
    <property type="match status" value="1"/>
</dbReference>
<dbReference type="GO" id="GO:0048040">
    <property type="term" value="F:UDP-glucuronate decarboxylase activity"/>
    <property type="evidence" value="ECO:0007669"/>
    <property type="project" value="TreeGrafter"/>
</dbReference>
<reference evidence="8 9" key="1">
    <citation type="journal article" date="2016" name="Nat. Commun.">
        <title>Thousands of microbial genomes shed light on interconnected biogeochemical processes in an aquifer system.</title>
        <authorList>
            <person name="Anantharaman K."/>
            <person name="Brown C.T."/>
            <person name="Hug L.A."/>
            <person name="Sharon I."/>
            <person name="Castelle C.J."/>
            <person name="Probst A.J."/>
            <person name="Thomas B.C."/>
            <person name="Singh A."/>
            <person name="Wilkins M.J."/>
            <person name="Karaoz U."/>
            <person name="Brodie E.L."/>
            <person name="Williams K.H."/>
            <person name="Hubbard S.S."/>
            <person name="Banfield J.F."/>
        </authorList>
    </citation>
    <scope>NUCLEOTIDE SEQUENCE [LARGE SCALE GENOMIC DNA]</scope>
</reference>
<keyword evidence="5" id="KW-0175">Coiled coil</keyword>
<dbReference type="PANTHER" id="PTHR43078">
    <property type="entry name" value="UDP-GLUCURONIC ACID DECARBOXYLASE-RELATED"/>
    <property type="match status" value="1"/>
</dbReference>
<keyword evidence="2" id="KW-0210">Decarboxylase</keyword>
<dbReference type="GO" id="GO:0042732">
    <property type="term" value="P:D-xylose metabolic process"/>
    <property type="evidence" value="ECO:0007669"/>
    <property type="project" value="InterPro"/>
</dbReference>
<evidence type="ECO:0000256" key="1">
    <source>
        <dbReference type="ARBA" id="ARBA00001911"/>
    </source>
</evidence>
<evidence type="ECO:0000259" key="7">
    <source>
        <dbReference type="Pfam" id="PF01370"/>
    </source>
</evidence>
<keyword evidence="6" id="KW-1133">Transmembrane helix</keyword>
<feature type="non-terminal residue" evidence="8">
    <location>
        <position position="1"/>
    </location>
</feature>
<dbReference type="EMBL" id="MEVK01000031">
    <property type="protein sequence ID" value="OGC58740.1"/>
    <property type="molecule type" value="Genomic_DNA"/>
</dbReference>
<keyword evidence="4" id="KW-0456">Lyase</keyword>
<dbReference type="AlphaFoldDB" id="A0A1F4VNW0"/>
<dbReference type="STRING" id="1802627.A3A70_00620"/>
<evidence type="ECO:0000256" key="3">
    <source>
        <dbReference type="ARBA" id="ARBA00023027"/>
    </source>
</evidence>
<gene>
    <name evidence="8" type="ORF">A3A70_00620</name>
</gene>